<dbReference type="EMBL" id="CADIKC010000006">
    <property type="protein sequence ID" value="CAB3712285.1"/>
    <property type="molecule type" value="Genomic_DNA"/>
</dbReference>
<keyword evidence="2" id="KW-0813">Transport</keyword>
<protein>
    <submittedName>
        <fullName evidence="4">Uncharacterized protein</fullName>
    </submittedName>
</protein>
<evidence type="ECO:0000256" key="2">
    <source>
        <dbReference type="ARBA" id="ARBA00022448"/>
    </source>
</evidence>
<evidence type="ECO:0000256" key="1">
    <source>
        <dbReference type="ARBA" id="ARBA00007783"/>
    </source>
</evidence>
<evidence type="ECO:0000313" key="4">
    <source>
        <dbReference type="EMBL" id="CAB3712285.1"/>
    </source>
</evidence>
<gene>
    <name evidence="4" type="ORF">LMG24238_04263</name>
</gene>
<name>A0A6J5BNL0_9BURK</name>
<feature type="transmembrane region" description="Helical" evidence="3">
    <location>
        <begin position="66"/>
        <end position="85"/>
    </location>
</feature>
<evidence type="ECO:0000256" key="3">
    <source>
        <dbReference type="SAM" id="Phobius"/>
    </source>
</evidence>
<dbReference type="AlphaFoldDB" id="A0A6J5BNL0"/>
<sequence>MLSDSLRDFSSALERWRLWSLLGWLDIRQRYARSALGPFWITLSMGVMVGSLGLVYGTLFGQPMTGYLPLVGNGFVVWGLISGVLNDSCGAYINNANYIRQSDAGLWTYIFQVLCRQLIMFAHNFVIVLVLLAVFGIDHPASLVWFVPGLAVLMLNLTWMAQVFALSSARYRDVPQLVAAVVQILFYITPLMWRPTMLSRHAWLITFNPFASLVDLVRSPLLGQTPAMASWVVGLCLAIVGWLLALWMYARTSERVAYWV</sequence>
<dbReference type="GeneID" id="97042873"/>
<keyword evidence="3" id="KW-0472">Membrane</keyword>
<feature type="transmembrane region" description="Helical" evidence="3">
    <location>
        <begin position="143"/>
        <end position="165"/>
    </location>
</feature>
<proteinExistence type="inferred from homology"/>
<feature type="transmembrane region" description="Helical" evidence="3">
    <location>
        <begin position="177"/>
        <end position="193"/>
    </location>
</feature>
<dbReference type="GO" id="GO:0015920">
    <property type="term" value="P:lipopolysaccharide transport"/>
    <property type="evidence" value="ECO:0007669"/>
    <property type="project" value="TreeGrafter"/>
</dbReference>
<keyword evidence="3" id="KW-0812">Transmembrane</keyword>
<dbReference type="RefSeq" id="WP_175052214.1">
    <property type="nucleotide sequence ID" value="NZ_CADIKC010000006.1"/>
</dbReference>
<accession>A0A6J5BNL0</accession>
<feature type="transmembrane region" description="Helical" evidence="3">
    <location>
        <begin position="106"/>
        <end position="137"/>
    </location>
</feature>
<keyword evidence="3" id="KW-1133">Transmembrane helix</keyword>
<reference evidence="4 5" key="1">
    <citation type="submission" date="2020-04" db="EMBL/GenBank/DDBJ databases">
        <authorList>
            <person name="De Canck E."/>
        </authorList>
    </citation>
    <scope>NUCLEOTIDE SEQUENCE [LARGE SCALE GENOMIC DNA]</scope>
    <source>
        <strain evidence="4 5">LMG 24238</strain>
    </source>
</reference>
<comment type="similarity">
    <text evidence="1">Belongs to the ABC-2 integral membrane protein family.</text>
</comment>
<keyword evidence="5" id="KW-1185">Reference proteome</keyword>
<dbReference type="PANTHER" id="PTHR30413">
    <property type="entry name" value="INNER MEMBRANE TRANSPORT PERMEASE"/>
    <property type="match status" value="1"/>
</dbReference>
<dbReference type="PANTHER" id="PTHR30413:SF10">
    <property type="entry name" value="CAPSULE POLYSACCHARIDE EXPORT INNER-MEMBRANE PROTEIN CTRC"/>
    <property type="match status" value="1"/>
</dbReference>
<organism evidence="4 5">
    <name type="scientific">Paraburkholderia sediminicola</name>
    <dbReference type="NCBI Taxonomy" id="458836"/>
    <lineage>
        <taxon>Bacteria</taxon>
        <taxon>Pseudomonadati</taxon>
        <taxon>Pseudomonadota</taxon>
        <taxon>Betaproteobacteria</taxon>
        <taxon>Burkholderiales</taxon>
        <taxon>Burkholderiaceae</taxon>
        <taxon>Paraburkholderia</taxon>
    </lineage>
</organism>
<feature type="transmembrane region" description="Helical" evidence="3">
    <location>
        <begin position="228"/>
        <end position="250"/>
    </location>
</feature>
<evidence type="ECO:0000313" key="5">
    <source>
        <dbReference type="Proteomes" id="UP000494255"/>
    </source>
</evidence>
<dbReference type="Proteomes" id="UP000494255">
    <property type="component" value="Unassembled WGS sequence"/>
</dbReference>
<feature type="transmembrane region" description="Helical" evidence="3">
    <location>
        <begin position="38"/>
        <end position="60"/>
    </location>
</feature>